<dbReference type="RefSeq" id="WP_204632550.1">
    <property type="nucleotide sequence ID" value="NZ_BSOC01000002.1"/>
</dbReference>
<feature type="transmembrane region" description="Helical" evidence="1">
    <location>
        <begin position="21"/>
        <end position="41"/>
    </location>
</feature>
<keyword evidence="3" id="KW-1185">Reference proteome</keyword>
<keyword evidence="1" id="KW-0812">Transmembrane</keyword>
<proteinExistence type="predicted"/>
<accession>A0ABS2KIV4</accession>
<comment type="caution">
    <text evidence="2">The sequence shown here is derived from an EMBL/GenBank/DDBJ whole genome shotgun (WGS) entry which is preliminary data.</text>
</comment>
<organism evidence="2 3">
    <name type="scientific">Dyella mobilis</name>
    <dbReference type="NCBI Taxonomy" id="1849582"/>
    <lineage>
        <taxon>Bacteria</taxon>
        <taxon>Pseudomonadati</taxon>
        <taxon>Pseudomonadota</taxon>
        <taxon>Gammaproteobacteria</taxon>
        <taxon>Lysobacterales</taxon>
        <taxon>Rhodanobacteraceae</taxon>
        <taxon>Dyella</taxon>
    </lineage>
</organism>
<sequence length="170" mass="18127">MTEQTTFQVSSSGLKPELMTIAMCTVLPVVITFIALLLATGHSNGKLLLGIFLATLPITAAMLYQVRSVSISLKSRQLTIGGGAYKVTVPVNTIDLNAITSDLPRGIMVLRANGIGMPGFRLGWFRSANGRKVFALSTGSDLLYLPTSGPYDVVLSTPQKAELVSQLRGE</sequence>
<evidence type="ECO:0008006" key="4">
    <source>
        <dbReference type="Google" id="ProtNLM"/>
    </source>
</evidence>
<name>A0ABS2KIV4_9GAMM</name>
<dbReference type="Proteomes" id="UP001430193">
    <property type="component" value="Unassembled WGS sequence"/>
</dbReference>
<evidence type="ECO:0000313" key="3">
    <source>
        <dbReference type="Proteomes" id="UP001430193"/>
    </source>
</evidence>
<gene>
    <name evidence="2" type="ORF">ISS99_15910</name>
</gene>
<keyword evidence="1" id="KW-0472">Membrane</keyword>
<evidence type="ECO:0000313" key="2">
    <source>
        <dbReference type="EMBL" id="MBM7131009.1"/>
    </source>
</evidence>
<protein>
    <recommendedName>
        <fullName evidence="4">Bacterial Pleckstrin homology domain-containing protein</fullName>
    </recommendedName>
</protein>
<keyword evidence="1" id="KW-1133">Transmembrane helix</keyword>
<evidence type="ECO:0000256" key="1">
    <source>
        <dbReference type="SAM" id="Phobius"/>
    </source>
</evidence>
<reference evidence="2" key="1">
    <citation type="submission" date="2020-10" db="EMBL/GenBank/DDBJ databases">
        <title>Phylogeny of dyella-like bacteria.</title>
        <authorList>
            <person name="Fu J."/>
        </authorList>
    </citation>
    <scope>NUCLEOTIDE SEQUENCE</scope>
    <source>
        <strain evidence="2">DHON07</strain>
    </source>
</reference>
<feature type="transmembrane region" description="Helical" evidence="1">
    <location>
        <begin position="47"/>
        <end position="66"/>
    </location>
</feature>
<dbReference type="EMBL" id="JADIKF010000039">
    <property type="protein sequence ID" value="MBM7131009.1"/>
    <property type="molecule type" value="Genomic_DNA"/>
</dbReference>